<dbReference type="EMBL" id="JBHSMK010000005">
    <property type="protein sequence ID" value="MFC5437061.1"/>
    <property type="molecule type" value="Genomic_DNA"/>
</dbReference>
<comment type="caution">
    <text evidence="2">The sequence shown here is derived from an EMBL/GenBank/DDBJ whole genome shotgun (WGS) entry which is preliminary data.</text>
</comment>
<reference evidence="3" key="1">
    <citation type="journal article" date="2019" name="Int. J. Syst. Evol. Microbiol.">
        <title>The Global Catalogue of Microorganisms (GCM) 10K type strain sequencing project: providing services to taxonomists for standard genome sequencing and annotation.</title>
        <authorList>
            <consortium name="The Broad Institute Genomics Platform"/>
            <consortium name="The Broad Institute Genome Sequencing Center for Infectious Disease"/>
            <person name="Wu L."/>
            <person name="Ma J."/>
        </authorList>
    </citation>
    <scope>NUCLEOTIDE SEQUENCE [LARGE SCALE GENOMIC DNA]</scope>
    <source>
        <strain evidence="3">JCM 17130</strain>
    </source>
</reference>
<proteinExistence type="predicted"/>
<keyword evidence="1" id="KW-0732">Signal</keyword>
<feature type="signal peptide" evidence="1">
    <location>
        <begin position="1"/>
        <end position="22"/>
    </location>
</feature>
<evidence type="ECO:0000256" key="1">
    <source>
        <dbReference type="SAM" id="SignalP"/>
    </source>
</evidence>
<sequence>MRSVKFSLLLLGGFALSGLAWSAPQHEHTTPAEHAAHAPIPAQRWTPDAPLREGMGRVHTALEELRHYEMGHMSEAMALDRVATIEAATTYMFAHCKLAPDADAALHGMLVPLVASTQTLKRNPKDMAAVAAMRAAVADYPRYFNDPGWDTPAPVMHEMHDEP</sequence>
<evidence type="ECO:0000313" key="3">
    <source>
        <dbReference type="Proteomes" id="UP001596013"/>
    </source>
</evidence>
<gene>
    <name evidence="2" type="ORF">ACFPME_10865</name>
</gene>
<keyword evidence="3" id="KW-1185">Reference proteome</keyword>
<accession>A0ABW0JMY5</accession>
<evidence type="ECO:0000313" key="2">
    <source>
        <dbReference type="EMBL" id="MFC5437061.1"/>
    </source>
</evidence>
<feature type="chain" id="PRO_5046360241" evidence="1">
    <location>
        <begin position="23"/>
        <end position="163"/>
    </location>
</feature>
<protein>
    <submittedName>
        <fullName evidence="2">DnrO protein</fullName>
    </submittedName>
</protein>
<name>A0ABW0JMY5_9GAMM</name>
<dbReference type="RefSeq" id="WP_377305090.1">
    <property type="nucleotide sequence ID" value="NZ_JBHSMK010000005.1"/>
</dbReference>
<organism evidence="2 3">
    <name type="scientific">Rhodanobacter umsongensis</name>
    <dbReference type="NCBI Taxonomy" id="633153"/>
    <lineage>
        <taxon>Bacteria</taxon>
        <taxon>Pseudomonadati</taxon>
        <taxon>Pseudomonadota</taxon>
        <taxon>Gammaproteobacteria</taxon>
        <taxon>Lysobacterales</taxon>
        <taxon>Rhodanobacteraceae</taxon>
        <taxon>Rhodanobacter</taxon>
    </lineage>
</organism>
<dbReference type="Proteomes" id="UP001596013">
    <property type="component" value="Unassembled WGS sequence"/>
</dbReference>